<dbReference type="PANTHER" id="PTHR44157">
    <property type="entry name" value="DNAJ HOMOLOG SUBFAMILY C MEMBER 11"/>
    <property type="match status" value="1"/>
</dbReference>
<feature type="domain" description="J" evidence="2">
    <location>
        <begin position="35"/>
        <end position="103"/>
    </location>
</feature>
<dbReference type="InterPro" id="IPR036869">
    <property type="entry name" value="J_dom_sf"/>
</dbReference>
<dbReference type="Pfam" id="PF00226">
    <property type="entry name" value="DnaJ"/>
    <property type="match status" value="1"/>
</dbReference>
<evidence type="ECO:0000313" key="4">
    <source>
        <dbReference type="Proteomes" id="UP001479436"/>
    </source>
</evidence>
<keyword evidence="1" id="KW-0143">Chaperone</keyword>
<dbReference type="Proteomes" id="UP001479436">
    <property type="component" value="Unassembled WGS sequence"/>
</dbReference>
<dbReference type="PANTHER" id="PTHR44157:SF1">
    <property type="entry name" value="DNAJ HOMOLOG SUBFAMILY C MEMBER 11"/>
    <property type="match status" value="1"/>
</dbReference>
<comment type="caution">
    <text evidence="3">The sequence shown here is derived from an EMBL/GenBank/DDBJ whole genome shotgun (WGS) entry which is preliminary data.</text>
</comment>
<dbReference type="CDD" id="cd06257">
    <property type="entry name" value="DnaJ"/>
    <property type="match status" value="1"/>
</dbReference>
<evidence type="ECO:0000259" key="2">
    <source>
        <dbReference type="PROSITE" id="PS50076"/>
    </source>
</evidence>
<keyword evidence="4" id="KW-1185">Reference proteome</keyword>
<evidence type="ECO:0000313" key="3">
    <source>
        <dbReference type="EMBL" id="KAK9768464.1"/>
    </source>
</evidence>
<dbReference type="InterPro" id="IPR055225">
    <property type="entry name" value="DNAJC11-like_beta-barrel"/>
</dbReference>
<dbReference type="SMART" id="SM00271">
    <property type="entry name" value="DnaJ"/>
    <property type="match status" value="1"/>
</dbReference>
<dbReference type="PROSITE" id="PS50076">
    <property type="entry name" value="DNAJ_2"/>
    <property type="match status" value="1"/>
</dbReference>
<dbReference type="EMBL" id="JASJQH010000017">
    <property type="protein sequence ID" value="KAK9768464.1"/>
    <property type="molecule type" value="Genomic_DNA"/>
</dbReference>
<dbReference type="Gene3D" id="1.10.287.110">
    <property type="entry name" value="DnaJ domain"/>
    <property type="match status" value="1"/>
</dbReference>
<reference evidence="3 4" key="1">
    <citation type="submission" date="2023-04" db="EMBL/GenBank/DDBJ databases">
        <title>Genome of Basidiobolus ranarum AG-B5.</title>
        <authorList>
            <person name="Stajich J.E."/>
            <person name="Carter-House D."/>
            <person name="Gryganskyi A."/>
        </authorList>
    </citation>
    <scope>NUCLEOTIDE SEQUENCE [LARGE SCALE GENOMIC DNA]</scope>
    <source>
        <strain evidence="3 4">AG-B5</strain>
    </source>
</reference>
<evidence type="ECO:0000256" key="1">
    <source>
        <dbReference type="ARBA" id="ARBA00023186"/>
    </source>
</evidence>
<dbReference type="Pfam" id="PF22774">
    <property type="entry name" value="DNAJC11_beta-barrel"/>
    <property type="match status" value="1"/>
</dbReference>
<dbReference type="SUPFAM" id="SSF46565">
    <property type="entry name" value="Chaperone J-domain"/>
    <property type="match status" value="1"/>
</dbReference>
<dbReference type="PRINTS" id="PR00625">
    <property type="entry name" value="JDOMAIN"/>
</dbReference>
<dbReference type="Pfam" id="PF11875">
    <property type="entry name" value="DnaJ-like_C11_C"/>
    <property type="match status" value="1"/>
</dbReference>
<name>A0ABR2X3Y3_9FUNG</name>
<dbReference type="InterPro" id="IPR052243">
    <property type="entry name" value="Mito_inner_membrane_organizer"/>
</dbReference>
<gene>
    <name evidence="3" type="ORF">K7432_000875</name>
</gene>
<accession>A0ABR2X3Y3</accession>
<organism evidence="3 4">
    <name type="scientific">Basidiobolus ranarum</name>
    <dbReference type="NCBI Taxonomy" id="34480"/>
    <lineage>
        <taxon>Eukaryota</taxon>
        <taxon>Fungi</taxon>
        <taxon>Fungi incertae sedis</taxon>
        <taxon>Zoopagomycota</taxon>
        <taxon>Entomophthoromycotina</taxon>
        <taxon>Basidiobolomycetes</taxon>
        <taxon>Basidiobolales</taxon>
        <taxon>Basidiobolaceae</taxon>
        <taxon>Basidiobolus</taxon>
    </lineage>
</organism>
<proteinExistence type="predicted"/>
<protein>
    <recommendedName>
        <fullName evidence="2">J domain-containing protein</fullName>
    </recommendedName>
</protein>
<sequence>MDPLLAPETVSDTFEHDLDEQNFDFQKSLRTPENDYYGLLNISRTASVEEIETAYKNACSSLHPNNYPEQELKDLAQVRFVAVQRAYDVLSTVAKRSIYDKYGEQGLNSTYEVGPRIKTPKEMEEEYERMVQKIRERELENIVNTKSQINLGLDLSPMFDPSFARYHEPGFINRVSKCDISQLELKHSIQTNISDKTQVILRGNMNSRKGMGSGNILGTIRHTFNPHLWAEFTTSLFDPKLIGAKVFRTISANSFLMGETYTNTWRAPPVLRLTAGRRIGEETTGYVKYKSGQYSIGPWGEYYGNVFDFEQEYSTAAVGVSKQNLNSRYSLELQASAGTSRISIDYTKKLNAATKIRAAFICATNGVIAAVGGDTKVSEHNRVGLAIESGNASGVTLKLRLSRLGQRLTLPLILSPEFDIRHTFWAIILPSAAFYLLDRTWLSPRRKRLAIEKIEFLRNHHNEYLEERKKEAVDAMRLMKESATRKQQQEEAKNGLVVGQALYGNFDSENELDIADVTIAVQALVNNSQLIIAGGHSKANIIGFYDPCFGSRKQLKISYRFQGQDHQVTIGDASPLACPIREHMCGPHH</sequence>
<dbReference type="InterPro" id="IPR001623">
    <property type="entry name" value="DnaJ_domain"/>
</dbReference>
<dbReference type="InterPro" id="IPR024586">
    <property type="entry name" value="DnaJ-like_C11_C"/>
</dbReference>